<dbReference type="InterPro" id="IPR029464">
    <property type="entry name" value="HSDR_N"/>
</dbReference>
<reference evidence="6" key="1">
    <citation type="submission" date="2023-07" db="EMBL/GenBank/DDBJ databases">
        <authorList>
            <person name="Luz R."/>
            <person name="Cordeiro R."/>
            <person name="Fonseca A."/>
            <person name="Goncalves V."/>
        </authorList>
    </citation>
    <scope>NUCLEOTIDE SEQUENCE [LARGE SCALE GENOMIC DNA]</scope>
    <source>
        <strain evidence="6">BACA0444</strain>
    </source>
</reference>
<keyword evidence="1" id="KW-0680">Restriction system</keyword>
<keyword evidence="2" id="KW-0238">DNA-binding</keyword>
<evidence type="ECO:0000259" key="4">
    <source>
        <dbReference type="Pfam" id="PF13588"/>
    </source>
</evidence>
<dbReference type="SUPFAM" id="SSF116734">
    <property type="entry name" value="DNA methylase specificity domain"/>
    <property type="match status" value="2"/>
</dbReference>
<dbReference type="SUPFAM" id="SSF53335">
    <property type="entry name" value="S-adenosyl-L-methionine-dependent methyltransferases"/>
    <property type="match status" value="1"/>
</dbReference>
<dbReference type="Gene3D" id="3.90.220.20">
    <property type="entry name" value="DNA methylase specificity domains"/>
    <property type="match status" value="2"/>
</dbReference>
<proteinExistence type="predicted"/>
<feature type="domain" description="Type I restriction enzyme R protein N-terminal" evidence="4">
    <location>
        <begin position="55"/>
        <end position="162"/>
    </location>
</feature>
<dbReference type="PANTHER" id="PTHR42998:SF1">
    <property type="entry name" value="TYPE I RESTRICTION ENZYME HINDI METHYLASE SUBUNIT"/>
    <property type="match status" value="1"/>
</dbReference>
<dbReference type="EMBL" id="JAVMIP010000013">
    <property type="protein sequence ID" value="MDS3861537.1"/>
    <property type="molecule type" value="Genomic_DNA"/>
</dbReference>
<dbReference type="RefSeq" id="WP_322878778.1">
    <property type="nucleotide sequence ID" value="NZ_JAVMIP010000013.1"/>
</dbReference>
<evidence type="ECO:0000313" key="5">
    <source>
        <dbReference type="EMBL" id="MDS3861537.1"/>
    </source>
</evidence>
<dbReference type="Pfam" id="PF02384">
    <property type="entry name" value="N6_Mtase"/>
    <property type="match status" value="1"/>
</dbReference>
<protein>
    <submittedName>
        <fullName evidence="5">N-6 DNA methylase</fullName>
    </submittedName>
</protein>
<feature type="domain" description="DNA methylase adenine-specific" evidence="3">
    <location>
        <begin position="305"/>
        <end position="596"/>
    </location>
</feature>
<dbReference type="GO" id="GO:0003677">
    <property type="term" value="F:DNA binding"/>
    <property type="evidence" value="ECO:0007669"/>
    <property type="project" value="UniProtKB-KW"/>
</dbReference>
<accession>A0AAE4K031</accession>
<dbReference type="InterPro" id="IPR003356">
    <property type="entry name" value="DNA_methylase_A-5"/>
</dbReference>
<dbReference type="Gene3D" id="3.40.50.150">
    <property type="entry name" value="Vaccinia Virus protein VP39"/>
    <property type="match status" value="1"/>
</dbReference>
<dbReference type="Pfam" id="PF13588">
    <property type="entry name" value="HSDR_N_2"/>
    <property type="match status" value="1"/>
</dbReference>
<dbReference type="GO" id="GO:0008170">
    <property type="term" value="F:N-methyltransferase activity"/>
    <property type="evidence" value="ECO:0007669"/>
    <property type="project" value="InterPro"/>
</dbReference>
<keyword evidence="5" id="KW-0489">Methyltransferase</keyword>
<dbReference type="GO" id="GO:0032259">
    <property type="term" value="P:methylation"/>
    <property type="evidence" value="ECO:0007669"/>
    <property type="project" value="UniProtKB-KW"/>
</dbReference>
<dbReference type="PRINTS" id="PR00507">
    <property type="entry name" value="N12N6MTFRASE"/>
</dbReference>
<name>A0AAE4K031_9CYAN</name>
<dbReference type="InterPro" id="IPR044946">
    <property type="entry name" value="Restrct_endonuc_typeI_TRD_sf"/>
</dbReference>
<organism evidence="5 6">
    <name type="scientific">Pseudocalidococcus azoricus BACA0444</name>
    <dbReference type="NCBI Taxonomy" id="2918990"/>
    <lineage>
        <taxon>Bacteria</taxon>
        <taxon>Bacillati</taxon>
        <taxon>Cyanobacteriota</taxon>
        <taxon>Cyanophyceae</taxon>
        <taxon>Acaryochloridales</taxon>
        <taxon>Thermosynechococcaceae</taxon>
        <taxon>Pseudocalidococcus</taxon>
        <taxon>Pseudocalidococcus azoricus</taxon>
    </lineage>
</organism>
<dbReference type="PANTHER" id="PTHR42998">
    <property type="entry name" value="TYPE I RESTRICTION ENZYME HINDVIIP M PROTEIN-RELATED"/>
    <property type="match status" value="1"/>
</dbReference>
<evidence type="ECO:0000313" key="6">
    <source>
        <dbReference type="Proteomes" id="UP001268256"/>
    </source>
</evidence>
<dbReference type="GO" id="GO:0009307">
    <property type="term" value="P:DNA restriction-modification system"/>
    <property type="evidence" value="ECO:0007669"/>
    <property type="project" value="UniProtKB-KW"/>
</dbReference>
<evidence type="ECO:0000256" key="1">
    <source>
        <dbReference type="ARBA" id="ARBA00022747"/>
    </source>
</evidence>
<gene>
    <name evidence="5" type="ORF">RIF25_12040</name>
</gene>
<dbReference type="InterPro" id="IPR029063">
    <property type="entry name" value="SAM-dependent_MTases_sf"/>
</dbReference>
<keyword evidence="6" id="KW-1185">Reference proteome</keyword>
<dbReference type="InterPro" id="IPR052916">
    <property type="entry name" value="Type-I_RE_MTase_Subunit"/>
</dbReference>
<comment type="caution">
    <text evidence="5">The sequence shown here is derived from an EMBL/GenBank/DDBJ whole genome shotgun (WGS) entry which is preliminary data.</text>
</comment>
<dbReference type="Proteomes" id="UP001268256">
    <property type="component" value="Unassembled WGS sequence"/>
</dbReference>
<evidence type="ECO:0000256" key="2">
    <source>
        <dbReference type="ARBA" id="ARBA00023125"/>
    </source>
</evidence>
<evidence type="ECO:0000259" key="3">
    <source>
        <dbReference type="Pfam" id="PF02384"/>
    </source>
</evidence>
<keyword evidence="5" id="KW-0808">Transferase</keyword>
<sequence>MKLANILKDSNYKLLQFTTAEIEQLEQSIILKEAKNGEAPYTDCLVRKKQIKLTPEEVIRQLYLRVLTERLDYPLSRIQVEYGVNFGREVKRADIVVMDKDRPNAVYMIVELKKPKLKDGKGQLRSYCNATGAQIAVWTNGEQISYYQRKDPNYFEDIPRLPNANETLADILKIKFTLEDLIANDKLVKENKSLKTLIEEMEDEVLANAGVDVFEELFKLIFTKLYDEWFAGQGNRRSTHSLEFRNTGQTESDLHAKIQSLFDKAKKKWEGVFSEDTKISLTRSHLSVCVSSLENVKLFNSNLEVIDEAFEYLINKSSRGEKGQFFTPRYVIDMCVRMLNPQEDEYIIDTAAGSSGFPVHTIFYVWRQILDDEGLEASHLFSLEDKPPRCKEYVEDKVFAIDFDEKAVRVARTLNLIAGDGQTNVLHLNTLDYELWDEVTEQENWDDVYHEGFRRLKKLRPKGSKDYREFQFDVLMANPPFAGDIKEPRMIARYDLAKKSNGKWETKVGRDILFIERNLDFLKPGGRMAIVLPQGRFNNSSDKHIRDYIAARCRILAVIGLHGNTFKPHTGTKTSVLFVQKWNDDSKAGALCPQQDDYNIFFATMRKSGKDNSGEKIYVKKPGDSGGLLFDNHNHWIVDHDLFNHEGLTEDGITEAFIEFAKKENLSFFKPGPSVTPFDAVRYQQLMDGLEAVQISFSQLEKSLRFDPEFYKKEHLEVETILMRKEPHRLGSLCNLFDGPFGSELLADTYAADGIPILRMQNVSKIGSLELDDVLFVSEEDAGNLKKYEAFPGEVVSTKIGFLGYSTVLTSAYQKYIFRRELTRFKINKTIKLNPYYLATFFNSKFGRSQFYRYASGTTRDRVLLISQREILAVIPHVDFQNLIQRTIRYSYNLKQKSKDIYQQAENLLLSELGLQAWQPTEEAIAVKSYSESFLSSGRFDAEYYQPKFDQLIERLEEKVELTALDNLLILNQRGKQPEYIEEQDKNKLGLPVVNSKHVREGEVILADNRYAYLPETDDPLTIQTDDVLINGTGVGTIGRCAPYLYEQEALPDNHVTILRTDSLDPVYLSIYLNSIIGKLFVEKHFKGSSGQIELYPNEIAQFLVWEAPSSIQQKIRNNVEASHQKREQSKQLLEIAKTGVERAIETDEVIAITWINQQLEVLGIELT</sequence>
<dbReference type="AlphaFoldDB" id="A0AAE4K031"/>